<dbReference type="InterPro" id="IPR003439">
    <property type="entry name" value="ABC_transporter-like_ATP-bd"/>
</dbReference>
<dbReference type="InterPro" id="IPR015854">
    <property type="entry name" value="ABC_transpr_LolD-like"/>
</dbReference>
<dbReference type="FunFam" id="3.40.50.300:FF:000032">
    <property type="entry name" value="Export ABC transporter ATP-binding protein"/>
    <property type="match status" value="1"/>
</dbReference>
<dbReference type="SUPFAM" id="SSF52540">
    <property type="entry name" value="P-loop containing nucleoside triphosphate hydrolases"/>
    <property type="match status" value="1"/>
</dbReference>
<dbReference type="PANTHER" id="PTHR24220:SF86">
    <property type="entry name" value="ABC TRANSPORTER ABCH.1"/>
    <property type="match status" value="1"/>
</dbReference>
<organism evidence="5">
    <name type="scientific">hydrothermal vent metagenome</name>
    <dbReference type="NCBI Taxonomy" id="652676"/>
    <lineage>
        <taxon>unclassified sequences</taxon>
        <taxon>metagenomes</taxon>
        <taxon>ecological metagenomes</taxon>
    </lineage>
</organism>
<evidence type="ECO:0000313" key="5">
    <source>
        <dbReference type="EMBL" id="VAW36883.1"/>
    </source>
</evidence>
<dbReference type="InterPro" id="IPR017911">
    <property type="entry name" value="MacB-like_ATP-bd"/>
</dbReference>
<dbReference type="EMBL" id="UOEW01000154">
    <property type="protein sequence ID" value="VAW36883.1"/>
    <property type="molecule type" value="Genomic_DNA"/>
</dbReference>
<dbReference type="CDD" id="cd03255">
    <property type="entry name" value="ABC_MJ0796_LolCDE_FtsE"/>
    <property type="match status" value="1"/>
</dbReference>
<evidence type="ECO:0000256" key="2">
    <source>
        <dbReference type="ARBA" id="ARBA00022741"/>
    </source>
</evidence>
<dbReference type="GO" id="GO:0098796">
    <property type="term" value="C:membrane protein complex"/>
    <property type="evidence" value="ECO:0007669"/>
    <property type="project" value="UniProtKB-ARBA"/>
</dbReference>
<feature type="domain" description="ABC transporter" evidence="4">
    <location>
        <begin position="5"/>
        <end position="219"/>
    </location>
</feature>
<dbReference type="SMART" id="SM00382">
    <property type="entry name" value="AAA"/>
    <property type="match status" value="1"/>
</dbReference>
<dbReference type="GO" id="GO:0005524">
    <property type="term" value="F:ATP binding"/>
    <property type="evidence" value="ECO:0007669"/>
    <property type="project" value="UniProtKB-KW"/>
</dbReference>
<sequence length="219" mass="24114">MQNLLTANNINKTFKLGNQSIKVLQDVAIAIKHAEFVAIMGKSGSGKSTLISILAGLDLPDTGSVMLNNQDLVQLSEDELAIKRQTDISFVFQSFHLIPTLTVAENIGFPLKIARNFKQNIVNELLKKVELSHRANSFPHQLSGGEKQRTAIARALVTQPKILFADEPTGNLDEKNAQSVMRLLIDLQQEYQSTLVVVTHDPAIASLADRIIHIVDGRI</sequence>
<proteinExistence type="predicted"/>
<evidence type="ECO:0000256" key="3">
    <source>
        <dbReference type="ARBA" id="ARBA00022840"/>
    </source>
</evidence>
<protein>
    <submittedName>
        <fullName evidence="5">ABC-type antimicrobial peptide transport system, ATPase component</fullName>
    </submittedName>
</protein>
<dbReference type="InterPro" id="IPR003593">
    <property type="entry name" value="AAA+_ATPase"/>
</dbReference>
<dbReference type="GO" id="GO:0005886">
    <property type="term" value="C:plasma membrane"/>
    <property type="evidence" value="ECO:0007669"/>
    <property type="project" value="TreeGrafter"/>
</dbReference>
<evidence type="ECO:0000259" key="4">
    <source>
        <dbReference type="PROSITE" id="PS50893"/>
    </source>
</evidence>
<evidence type="ECO:0000256" key="1">
    <source>
        <dbReference type="ARBA" id="ARBA00022448"/>
    </source>
</evidence>
<keyword evidence="2" id="KW-0547">Nucleotide-binding</keyword>
<dbReference type="GO" id="GO:0022857">
    <property type="term" value="F:transmembrane transporter activity"/>
    <property type="evidence" value="ECO:0007669"/>
    <property type="project" value="TreeGrafter"/>
</dbReference>
<dbReference type="PANTHER" id="PTHR24220">
    <property type="entry name" value="IMPORT ATP-BINDING PROTEIN"/>
    <property type="match status" value="1"/>
</dbReference>
<keyword evidence="1" id="KW-0813">Transport</keyword>
<dbReference type="PROSITE" id="PS50893">
    <property type="entry name" value="ABC_TRANSPORTER_2"/>
    <property type="match status" value="1"/>
</dbReference>
<dbReference type="AlphaFoldDB" id="A0A3B0V989"/>
<dbReference type="InterPro" id="IPR027417">
    <property type="entry name" value="P-loop_NTPase"/>
</dbReference>
<dbReference type="Gene3D" id="3.40.50.300">
    <property type="entry name" value="P-loop containing nucleotide triphosphate hydrolases"/>
    <property type="match status" value="1"/>
</dbReference>
<accession>A0A3B0V989</accession>
<gene>
    <name evidence="5" type="ORF">MNBD_GAMMA01-2148</name>
</gene>
<name>A0A3B0V989_9ZZZZ</name>
<reference evidence="5" key="1">
    <citation type="submission" date="2018-06" db="EMBL/GenBank/DDBJ databases">
        <authorList>
            <person name="Zhirakovskaya E."/>
        </authorList>
    </citation>
    <scope>NUCLEOTIDE SEQUENCE</scope>
</reference>
<dbReference type="Pfam" id="PF00005">
    <property type="entry name" value="ABC_tran"/>
    <property type="match status" value="1"/>
</dbReference>
<keyword evidence="3" id="KW-0067">ATP-binding</keyword>
<dbReference type="GO" id="GO:0016887">
    <property type="term" value="F:ATP hydrolysis activity"/>
    <property type="evidence" value="ECO:0007669"/>
    <property type="project" value="InterPro"/>
</dbReference>